<evidence type="ECO:0000256" key="4">
    <source>
        <dbReference type="ARBA" id="ARBA00023172"/>
    </source>
</evidence>
<evidence type="ECO:0000256" key="3">
    <source>
        <dbReference type="ARBA" id="ARBA00023125"/>
    </source>
</evidence>
<evidence type="ECO:0000259" key="5">
    <source>
        <dbReference type="PROSITE" id="PS51898"/>
    </source>
</evidence>
<sequence length="438" mass="49054">MASITKEEKNGRTYYRLRVIVGGKVHRINLGFGHSQRALSKILEHASDLEALHKLGEKPDIRLMSELNEKYSTELLDKLSKIGLIAKAAPKLEKFLTDYIDSKSDVGEHAIYKLNNTKRLLINFFGDVRIGTISSGSVEDYRLARLKLVKPSTVGTETKHGKQFFAYAVRKGYISENPFKGFVVKAQVDEERRIILDTTMLTDIVNRTTDKQWQLFLAVVRWTGCRQSEALLLKWSDIQWDVDRIKMPSSKTKHMGKPFREVPLFPELYPLLLEASENAPSGSVYVVDGIVKPGQRSGRLGKNMGKPFQSLIKQLGYEPWAKPYQNIRVTRENELIGQGHPAHVVQRWLGHSSKVSEKHYLDVSDDDFAKALKPAGGQIVVGKQKQADAEKCNELGKPAKTRALHNPAPLCDCSQKGLAPPAGLEPATRRLTAACSTN</sequence>
<dbReference type="InterPro" id="IPR010998">
    <property type="entry name" value="Integrase_recombinase_N"/>
</dbReference>
<dbReference type="Gene3D" id="1.10.443.10">
    <property type="entry name" value="Intergrase catalytic core"/>
    <property type="match status" value="1"/>
</dbReference>
<dbReference type="InterPro" id="IPR011010">
    <property type="entry name" value="DNA_brk_join_enz"/>
</dbReference>
<protein>
    <submittedName>
        <fullName evidence="6">Integrase</fullName>
    </submittedName>
</protein>
<dbReference type="PANTHER" id="PTHR30629">
    <property type="entry name" value="PROPHAGE INTEGRASE"/>
    <property type="match status" value="1"/>
</dbReference>
<accession>A0ABY1PQD7</accession>
<keyword evidence="3" id="KW-0238">DNA-binding</keyword>
<comment type="similarity">
    <text evidence="1">Belongs to the 'phage' integrase family.</text>
</comment>
<feature type="domain" description="Tyr recombinase" evidence="5">
    <location>
        <begin position="183"/>
        <end position="373"/>
    </location>
</feature>
<dbReference type="Pfam" id="PF00589">
    <property type="entry name" value="Phage_integrase"/>
    <property type="match status" value="1"/>
</dbReference>
<name>A0ABY1PQD7_9BACT</name>
<dbReference type="InterPro" id="IPR050808">
    <property type="entry name" value="Phage_Integrase"/>
</dbReference>
<dbReference type="Gene3D" id="1.10.150.130">
    <property type="match status" value="1"/>
</dbReference>
<keyword evidence="7" id="KW-1185">Reference proteome</keyword>
<keyword evidence="4" id="KW-0233">DNA recombination</keyword>
<keyword evidence="2" id="KW-0229">DNA integration</keyword>
<dbReference type="Proteomes" id="UP001158067">
    <property type="component" value="Unassembled WGS sequence"/>
</dbReference>
<comment type="caution">
    <text evidence="6">The sequence shown here is derived from an EMBL/GenBank/DDBJ whole genome shotgun (WGS) entry which is preliminary data.</text>
</comment>
<evidence type="ECO:0000256" key="1">
    <source>
        <dbReference type="ARBA" id="ARBA00008857"/>
    </source>
</evidence>
<evidence type="ECO:0000256" key="2">
    <source>
        <dbReference type="ARBA" id="ARBA00022908"/>
    </source>
</evidence>
<dbReference type="InterPro" id="IPR013762">
    <property type="entry name" value="Integrase-like_cat_sf"/>
</dbReference>
<reference evidence="6 7" key="1">
    <citation type="submission" date="2017-05" db="EMBL/GenBank/DDBJ databases">
        <authorList>
            <person name="Varghese N."/>
            <person name="Submissions S."/>
        </authorList>
    </citation>
    <scope>NUCLEOTIDE SEQUENCE [LARGE SCALE GENOMIC DNA]</scope>
    <source>
        <strain evidence="6 7">DSM 25457</strain>
    </source>
</reference>
<dbReference type="SUPFAM" id="SSF56349">
    <property type="entry name" value="DNA breaking-rejoining enzymes"/>
    <property type="match status" value="1"/>
</dbReference>
<proteinExistence type="inferred from homology"/>
<gene>
    <name evidence="6" type="ORF">SAMN06265222_101783</name>
</gene>
<dbReference type="EMBL" id="FXUG01000001">
    <property type="protein sequence ID" value="SMP42450.1"/>
    <property type="molecule type" value="Genomic_DNA"/>
</dbReference>
<organism evidence="6 7">
    <name type="scientific">Neorhodopirellula lusitana</name>
    <dbReference type="NCBI Taxonomy" id="445327"/>
    <lineage>
        <taxon>Bacteria</taxon>
        <taxon>Pseudomonadati</taxon>
        <taxon>Planctomycetota</taxon>
        <taxon>Planctomycetia</taxon>
        <taxon>Pirellulales</taxon>
        <taxon>Pirellulaceae</taxon>
        <taxon>Neorhodopirellula</taxon>
    </lineage>
</organism>
<dbReference type="PANTHER" id="PTHR30629:SF2">
    <property type="entry name" value="PROPHAGE INTEGRASE INTS-RELATED"/>
    <property type="match status" value="1"/>
</dbReference>
<evidence type="ECO:0000313" key="6">
    <source>
        <dbReference type="EMBL" id="SMP42450.1"/>
    </source>
</evidence>
<dbReference type="PROSITE" id="PS51898">
    <property type="entry name" value="TYR_RECOMBINASE"/>
    <property type="match status" value="1"/>
</dbReference>
<dbReference type="InterPro" id="IPR002104">
    <property type="entry name" value="Integrase_catalytic"/>
</dbReference>
<evidence type="ECO:0000313" key="7">
    <source>
        <dbReference type="Proteomes" id="UP001158067"/>
    </source>
</evidence>